<dbReference type="EMBL" id="LDPZ01000091">
    <property type="protein sequence ID" value="KTQ79384.1"/>
    <property type="molecule type" value="Genomic_DNA"/>
</dbReference>
<evidence type="ECO:0000259" key="2">
    <source>
        <dbReference type="Pfam" id="PF18557"/>
    </source>
</evidence>
<evidence type="ECO:0000256" key="1">
    <source>
        <dbReference type="SAM" id="MobiDB-lite"/>
    </source>
</evidence>
<dbReference type="Pfam" id="PF18557">
    <property type="entry name" value="NepR"/>
    <property type="match status" value="1"/>
</dbReference>
<dbReference type="RefSeq" id="WP_058636924.1">
    <property type="nucleotide sequence ID" value="NZ_LDPZ01000091.1"/>
</dbReference>
<accession>A0A175QXL4</accession>
<dbReference type="Proteomes" id="UP000078272">
    <property type="component" value="Unassembled WGS sequence"/>
</dbReference>
<reference evidence="3" key="1">
    <citation type="journal article" date="2016" name="Front. Microbiol.">
        <title>Genomic Resource of Rice Seed Associated Bacteria.</title>
        <authorList>
            <person name="Midha S."/>
            <person name="Bansal K."/>
            <person name="Sharma S."/>
            <person name="Kumar N."/>
            <person name="Patil P.P."/>
            <person name="Chaudhry V."/>
            <person name="Patil P.B."/>
        </authorList>
    </citation>
    <scope>NUCLEOTIDE SEQUENCE [LARGE SCALE GENOMIC DNA]</scope>
    <source>
        <strain evidence="3">NS226</strain>
    </source>
</reference>
<proteinExistence type="predicted"/>
<sequence length="72" mass="7625">MEDRDNREDAELRSDDAPAPGGSADLGSSSAIAKRLKAYYDDVASEPVPDRFLSLLDALDAAESASKTPKQG</sequence>
<feature type="domain" description="Anti-sigma factor NepR" evidence="2">
    <location>
        <begin position="30"/>
        <end position="63"/>
    </location>
</feature>
<feature type="compositionally biased region" description="Basic and acidic residues" evidence="1">
    <location>
        <begin position="1"/>
        <end position="16"/>
    </location>
</feature>
<gene>
    <name evidence="3" type="ORF">NS226_22975</name>
</gene>
<dbReference type="PATRIC" id="fig|401562.3.peg.5140"/>
<dbReference type="InterPro" id="IPR041649">
    <property type="entry name" value="NepR"/>
</dbReference>
<evidence type="ECO:0000313" key="3">
    <source>
        <dbReference type="EMBL" id="KTQ79384.1"/>
    </source>
</evidence>
<organism evidence="3">
    <name type="scientific">Aureimonas ureilytica</name>
    <dbReference type="NCBI Taxonomy" id="401562"/>
    <lineage>
        <taxon>Bacteria</taxon>
        <taxon>Pseudomonadati</taxon>
        <taxon>Pseudomonadota</taxon>
        <taxon>Alphaproteobacteria</taxon>
        <taxon>Hyphomicrobiales</taxon>
        <taxon>Aurantimonadaceae</taxon>
        <taxon>Aureimonas</taxon>
    </lineage>
</organism>
<comment type="caution">
    <text evidence="3">The sequence shown here is derived from an EMBL/GenBank/DDBJ whole genome shotgun (WGS) entry which is preliminary data.</text>
</comment>
<protein>
    <recommendedName>
        <fullName evidence="2">Anti-sigma factor NepR domain-containing protein</fullName>
    </recommendedName>
</protein>
<feature type="region of interest" description="Disordered" evidence="1">
    <location>
        <begin position="1"/>
        <end position="28"/>
    </location>
</feature>
<dbReference type="AlphaFoldDB" id="A0A175QXL4"/>
<name>A0A175QXL4_9HYPH</name>